<dbReference type="GO" id="GO:0008168">
    <property type="term" value="F:methyltransferase activity"/>
    <property type="evidence" value="ECO:0007669"/>
    <property type="project" value="UniProtKB-KW"/>
</dbReference>
<evidence type="ECO:0000256" key="1">
    <source>
        <dbReference type="ARBA" id="ARBA00007228"/>
    </source>
</evidence>
<dbReference type="PANTHER" id="PTHR42786:SF2">
    <property type="entry name" value="TRNA (CYTIDINE_URIDINE-2'-O-)-METHYLTRANSFERASE TRMJ"/>
    <property type="match status" value="1"/>
</dbReference>
<organism evidence="6 7">
    <name type="scientific">Treponema lecithinolyticum ATCC 700332</name>
    <dbReference type="NCBI Taxonomy" id="1321815"/>
    <lineage>
        <taxon>Bacteria</taxon>
        <taxon>Pseudomonadati</taxon>
        <taxon>Spirochaetota</taxon>
        <taxon>Spirochaetia</taxon>
        <taxon>Spirochaetales</taxon>
        <taxon>Treponemataceae</taxon>
        <taxon>Treponema</taxon>
    </lineage>
</organism>
<evidence type="ECO:0000256" key="2">
    <source>
        <dbReference type="ARBA" id="ARBA00022603"/>
    </source>
</evidence>
<protein>
    <submittedName>
        <fullName evidence="6">RNA methyltransferase, TrmH family, group 1</fullName>
    </submittedName>
</protein>
<dbReference type="Gene3D" id="3.40.1280.10">
    <property type="match status" value="1"/>
</dbReference>
<evidence type="ECO:0000313" key="6">
    <source>
        <dbReference type="EMBL" id="ERJ94342.1"/>
    </source>
</evidence>
<dbReference type="Pfam" id="PF00588">
    <property type="entry name" value="SpoU_methylase"/>
    <property type="match status" value="1"/>
</dbReference>
<dbReference type="PANTHER" id="PTHR42786">
    <property type="entry name" value="TRNA/RRNA METHYLTRANSFERASE"/>
    <property type="match status" value="1"/>
</dbReference>
<sequence length="221" mass="24551">MMNMGIKKLRIVGTKENYDESAVRTLAVHAFGIWEHARFYGNLKQATADCILSAGTTRRRGQKRKRFLLLPEECANKLLSLPAGKSCKAAIVFGNERTGLTDEELQDCTLGVTIPSHPKSPSLNLSHAVQIIAYELYRKSVRTAPGYTAVPLKRLDKTVHSITENLKKIGFFSLNGETDMHDFWISVLSRAALSTSEAEYMEKTFTKASALALKNKGNVFV</sequence>
<keyword evidence="3" id="KW-0808">Transferase</keyword>
<dbReference type="Proteomes" id="UP000016649">
    <property type="component" value="Unassembled WGS sequence"/>
</dbReference>
<proteinExistence type="inferred from homology"/>
<evidence type="ECO:0000256" key="4">
    <source>
        <dbReference type="ARBA" id="ARBA00022691"/>
    </source>
</evidence>
<keyword evidence="7" id="KW-1185">Reference proteome</keyword>
<dbReference type="InterPro" id="IPR004384">
    <property type="entry name" value="RNA_MeTrfase_TrmJ/LasT"/>
</dbReference>
<accession>A0ABN0P1E6</accession>
<dbReference type="InterPro" id="IPR029026">
    <property type="entry name" value="tRNA_m1G_MTases_N"/>
</dbReference>
<dbReference type="SUPFAM" id="SSF75217">
    <property type="entry name" value="alpha/beta knot"/>
    <property type="match status" value="1"/>
</dbReference>
<dbReference type="InterPro" id="IPR001537">
    <property type="entry name" value="SpoU_MeTrfase"/>
</dbReference>
<evidence type="ECO:0000259" key="5">
    <source>
        <dbReference type="Pfam" id="PF00588"/>
    </source>
</evidence>
<comment type="similarity">
    <text evidence="1">Belongs to the class IV-like SAM-binding methyltransferase superfamily. RNA methyltransferase TrmH family.</text>
</comment>
<keyword evidence="4" id="KW-0949">S-adenosyl-L-methionine</keyword>
<dbReference type="InterPro" id="IPR029028">
    <property type="entry name" value="Alpha/beta_knot_MTases"/>
</dbReference>
<name>A0ABN0P1E6_TRELE</name>
<reference evidence="6 7" key="1">
    <citation type="submission" date="2013-08" db="EMBL/GenBank/DDBJ databases">
        <authorList>
            <person name="Weinstock G."/>
            <person name="Sodergren E."/>
            <person name="Wylie T."/>
            <person name="Fulton L."/>
            <person name="Fulton R."/>
            <person name="Fronick C."/>
            <person name="O'Laughlin M."/>
            <person name="Godfrey J."/>
            <person name="Miner T."/>
            <person name="Herter B."/>
            <person name="Appelbaum E."/>
            <person name="Cordes M."/>
            <person name="Lek S."/>
            <person name="Wollam A."/>
            <person name="Pepin K.H."/>
            <person name="Palsikar V.B."/>
            <person name="Mitreva M."/>
            <person name="Wilson R.K."/>
        </authorList>
    </citation>
    <scope>NUCLEOTIDE SEQUENCE [LARGE SCALE GENOMIC DNA]</scope>
    <source>
        <strain evidence="6 7">ATCC 700332</strain>
    </source>
</reference>
<evidence type="ECO:0000256" key="3">
    <source>
        <dbReference type="ARBA" id="ARBA00022679"/>
    </source>
</evidence>
<comment type="caution">
    <text evidence="6">The sequence shown here is derived from an EMBL/GenBank/DDBJ whole genome shotgun (WGS) entry which is preliminary data.</text>
</comment>
<feature type="domain" description="tRNA/rRNA methyltransferase SpoU type" evidence="5">
    <location>
        <begin position="1"/>
        <end position="134"/>
    </location>
</feature>
<evidence type="ECO:0000313" key="7">
    <source>
        <dbReference type="Proteomes" id="UP000016649"/>
    </source>
</evidence>
<dbReference type="CDD" id="cd18093">
    <property type="entry name" value="SpoU-like_TrmJ"/>
    <property type="match status" value="1"/>
</dbReference>
<dbReference type="EMBL" id="AWVH01000005">
    <property type="protein sequence ID" value="ERJ94342.1"/>
    <property type="molecule type" value="Genomic_DNA"/>
</dbReference>
<keyword evidence="2 6" id="KW-0489">Methyltransferase</keyword>
<gene>
    <name evidence="6" type="ORF">HMPREF9193_00314</name>
</gene>
<dbReference type="GO" id="GO:0032259">
    <property type="term" value="P:methylation"/>
    <property type="evidence" value="ECO:0007669"/>
    <property type="project" value="UniProtKB-KW"/>
</dbReference>
<dbReference type="PIRSF" id="PIRSF004808">
    <property type="entry name" value="LasT"/>
    <property type="match status" value="1"/>
</dbReference>